<dbReference type="GO" id="GO:0003700">
    <property type="term" value="F:DNA-binding transcription factor activity"/>
    <property type="evidence" value="ECO:0007669"/>
    <property type="project" value="InterPro"/>
</dbReference>
<dbReference type="Gene3D" id="1.10.1660.10">
    <property type="match status" value="1"/>
</dbReference>
<reference evidence="4" key="1">
    <citation type="submission" date="2016-10" db="EMBL/GenBank/DDBJ databases">
        <title>Sequence of Gallionella enrichment culture.</title>
        <authorList>
            <person name="Poehlein A."/>
            <person name="Muehling M."/>
            <person name="Daniel R."/>
        </authorList>
    </citation>
    <scope>NUCLEOTIDE SEQUENCE</scope>
</reference>
<dbReference type="PROSITE" id="PS50937">
    <property type="entry name" value="HTH_MERR_2"/>
    <property type="match status" value="1"/>
</dbReference>
<protein>
    <submittedName>
        <fullName evidence="4">Mercuric resistance operon regulatory protein</fullName>
    </submittedName>
</protein>
<dbReference type="CDD" id="cd04784">
    <property type="entry name" value="HTH_CadR-PbrR"/>
    <property type="match status" value="1"/>
</dbReference>
<evidence type="ECO:0000313" key="4">
    <source>
        <dbReference type="EMBL" id="OIQ70487.1"/>
    </source>
</evidence>
<keyword evidence="1" id="KW-0238">DNA-binding</keyword>
<feature type="coiled-coil region" evidence="2">
    <location>
        <begin position="91"/>
        <end position="118"/>
    </location>
</feature>
<proteinExistence type="predicted"/>
<feature type="domain" description="HTH merR-type" evidence="3">
    <location>
        <begin position="1"/>
        <end position="69"/>
    </location>
</feature>
<comment type="caution">
    <text evidence="4">The sequence shown here is derived from an EMBL/GenBank/DDBJ whole genome shotgun (WGS) entry which is preliminary data.</text>
</comment>
<evidence type="ECO:0000256" key="1">
    <source>
        <dbReference type="ARBA" id="ARBA00023125"/>
    </source>
</evidence>
<sequence>MKIGQLAQAAQCTVETVRYYERAGLLDPPARTEANYRSYGAAHAERLRFIRNCRALDMTHDEIRALLSLLQRPAEDCGGVNRLLDEHIAHVDERIAELGQLKQQLGELRRRCRQAQTIDACGIVQGLASMEAQPRPPRHHHLA</sequence>
<dbReference type="InterPro" id="IPR011791">
    <property type="entry name" value="CadR-PbrR"/>
</dbReference>
<dbReference type="PRINTS" id="PR00040">
    <property type="entry name" value="HTHMERR"/>
</dbReference>
<dbReference type="AlphaFoldDB" id="A0A1J5PRW3"/>
<dbReference type="PROSITE" id="PS00552">
    <property type="entry name" value="HTH_MERR_1"/>
    <property type="match status" value="1"/>
</dbReference>
<evidence type="ECO:0000259" key="3">
    <source>
        <dbReference type="PROSITE" id="PS50937"/>
    </source>
</evidence>
<name>A0A1J5PRW3_9ZZZZ</name>
<dbReference type="InterPro" id="IPR000551">
    <property type="entry name" value="MerR-type_HTH_dom"/>
</dbReference>
<organism evidence="4">
    <name type="scientific">mine drainage metagenome</name>
    <dbReference type="NCBI Taxonomy" id="410659"/>
    <lineage>
        <taxon>unclassified sequences</taxon>
        <taxon>metagenomes</taxon>
        <taxon>ecological metagenomes</taxon>
    </lineage>
</organism>
<keyword evidence="2" id="KW-0175">Coiled coil</keyword>
<dbReference type="PANTHER" id="PTHR30204:SF92">
    <property type="entry name" value="HTH-TYPE TRANSCRIPTIONAL REGULATOR ZNTR"/>
    <property type="match status" value="1"/>
</dbReference>
<dbReference type="SUPFAM" id="SSF46955">
    <property type="entry name" value="Putative DNA-binding domain"/>
    <property type="match status" value="1"/>
</dbReference>
<gene>
    <name evidence="4" type="primary">merR1_4</name>
    <name evidence="4" type="ORF">GALL_478990</name>
</gene>
<evidence type="ECO:0000256" key="2">
    <source>
        <dbReference type="SAM" id="Coils"/>
    </source>
</evidence>
<dbReference type="SMART" id="SM00422">
    <property type="entry name" value="HTH_MERR"/>
    <property type="match status" value="1"/>
</dbReference>
<dbReference type="GO" id="GO:0046872">
    <property type="term" value="F:metal ion binding"/>
    <property type="evidence" value="ECO:0007669"/>
    <property type="project" value="InterPro"/>
</dbReference>
<dbReference type="NCBIfam" id="TIGR02047">
    <property type="entry name" value="CadR-PbrR"/>
    <property type="match status" value="1"/>
</dbReference>
<dbReference type="GO" id="GO:0045893">
    <property type="term" value="P:positive regulation of DNA-templated transcription"/>
    <property type="evidence" value="ECO:0007669"/>
    <property type="project" value="InterPro"/>
</dbReference>
<dbReference type="InterPro" id="IPR047057">
    <property type="entry name" value="MerR_fam"/>
</dbReference>
<dbReference type="EMBL" id="MLJW01004177">
    <property type="protein sequence ID" value="OIQ70487.1"/>
    <property type="molecule type" value="Genomic_DNA"/>
</dbReference>
<dbReference type="Pfam" id="PF13411">
    <property type="entry name" value="MerR_1"/>
    <property type="match status" value="1"/>
</dbReference>
<accession>A0A1J5PRW3</accession>
<dbReference type="PANTHER" id="PTHR30204">
    <property type="entry name" value="REDOX-CYCLING DRUG-SENSING TRANSCRIPTIONAL ACTIVATOR SOXR"/>
    <property type="match status" value="1"/>
</dbReference>
<dbReference type="GO" id="GO:0003677">
    <property type="term" value="F:DNA binding"/>
    <property type="evidence" value="ECO:0007669"/>
    <property type="project" value="UniProtKB-KW"/>
</dbReference>
<dbReference type="InterPro" id="IPR009061">
    <property type="entry name" value="DNA-bd_dom_put_sf"/>
</dbReference>